<dbReference type="EMBL" id="AB174700">
    <property type="protein sequence ID" value="BAE91762.1"/>
    <property type="molecule type" value="mRNA"/>
</dbReference>
<organism evidence="2">
    <name type="scientific">Macaca fascicularis</name>
    <name type="common">Crab-eating macaque</name>
    <name type="synonym">Cynomolgus monkey</name>
    <dbReference type="NCBI Taxonomy" id="9541"/>
    <lineage>
        <taxon>Eukaryota</taxon>
        <taxon>Metazoa</taxon>
        <taxon>Chordata</taxon>
        <taxon>Craniata</taxon>
        <taxon>Vertebrata</taxon>
        <taxon>Euteleostomi</taxon>
        <taxon>Mammalia</taxon>
        <taxon>Eutheria</taxon>
        <taxon>Euarchontoglires</taxon>
        <taxon>Primates</taxon>
        <taxon>Haplorrhini</taxon>
        <taxon>Catarrhini</taxon>
        <taxon>Cercopithecidae</taxon>
        <taxon>Cercopithecinae</taxon>
        <taxon>Macaca</taxon>
    </lineage>
</organism>
<feature type="transmembrane region" description="Helical" evidence="1">
    <location>
        <begin position="29"/>
        <end position="50"/>
    </location>
</feature>
<evidence type="ECO:0000313" key="2">
    <source>
        <dbReference type="EMBL" id="BAE91762.1"/>
    </source>
</evidence>
<keyword evidence="1" id="KW-1133">Transmembrane helix</keyword>
<proteinExistence type="evidence at transcript level"/>
<accession>I7GF62</accession>
<keyword evidence="1" id="KW-0472">Membrane</keyword>
<name>I7GF62_MACFA</name>
<dbReference type="AlphaFoldDB" id="I7GF62"/>
<evidence type="ECO:0000256" key="1">
    <source>
        <dbReference type="SAM" id="Phobius"/>
    </source>
</evidence>
<sequence>MLQSPAFLSPSLGSLPTQPTLLLSASFKFLIQLLPVLMFYGIDFVFLCICQFF</sequence>
<keyword evidence="1" id="KW-0812">Transmembrane</keyword>
<protein>
    <submittedName>
        <fullName evidence="2">Macaca fascicularis brain cDNA clone: QtrA-18808, similar to human chromosome 9 open reading frame 91 (C9orf91), mRNA, RefSeq: NM_153045.2</fullName>
    </submittedName>
</protein>
<reference evidence="2" key="1">
    <citation type="journal article" date="2007" name="PLoS Biol.">
        <title>Rate of evolution in brain-expressed genes in humans and other primates.</title>
        <authorList>
            <person name="Wang H.-Y."/>
            <person name="Chien H.-C."/>
            <person name="Osada N."/>
            <person name="Hashimoto K."/>
            <person name="Sugano S."/>
            <person name="Gojobori T."/>
            <person name="Chou C.-K."/>
            <person name="Tsai S.-F."/>
            <person name="Wu C.-I."/>
            <person name="Shen C.-K.J."/>
        </authorList>
    </citation>
    <scope>NUCLEOTIDE SEQUENCE</scope>
</reference>